<gene>
    <name evidence="1" type="ORF">AMEX_G2659</name>
</gene>
<dbReference type="AlphaFoldDB" id="A0A8T2MHS9"/>
<accession>A0A8T2MHS9</accession>
<sequence>MPSSEKGDLKDPGLYQKEGYLTVSGKIVSLTTSRQVQIDGCIPVRDIVLEENGGMEGIIVDEGRYNWMREGIIVDEGRYNCG</sequence>
<organism evidence="1 2">
    <name type="scientific">Astyanax mexicanus</name>
    <name type="common">Blind cave fish</name>
    <name type="synonym">Astyanax fasciatus mexicanus</name>
    <dbReference type="NCBI Taxonomy" id="7994"/>
    <lineage>
        <taxon>Eukaryota</taxon>
        <taxon>Metazoa</taxon>
        <taxon>Chordata</taxon>
        <taxon>Craniata</taxon>
        <taxon>Vertebrata</taxon>
        <taxon>Euteleostomi</taxon>
        <taxon>Actinopterygii</taxon>
        <taxon>Neopterygii</taxon>
        <taxon>Teleostei</taxon>
        <taxon>Ostariophysi</taxon>
        <taxon>Characiformes</taxon>
        <taxon>Characoidei</taxon>
        <taxon>Acestrorhamphidae</taxon>
        <taxon>Acestrorhamphinae</taxon>
        <taxon>Astyanax</taxon>
    </lineage>
</organism>
<proteinExistence type="predicted"/>
<dbReference type="Proteomes" id="UP000752171">
    <property type="component" value="Unassembled WGS sequence"/>
</dbReference>
<dbReference type="EMBL" id="JAICCE010000001">
    <property type="protein sequence ID" value="KAG9283838.1"/>
    <property type="molecule type" value="Genomic_DNA"/>
</dbReference>
<reference evidence="1 2" key="1">
    <citation type="submission" date="2021-07" db="EMBL/GenBank/DDBJ databases">
        <authorList>
            <person name="Imarazene B."/>
            <person name="Zahm M."/>
            <person name="Klopp C."/>
            <person name="Cabau C."/>
            <person name="Beille S."/>
            <person name="Jouanno E."/>
            <person name="Castinel A."/>
            <person name="Lluch J."/>
            <person name="Gil L."/>
            <person name="Kuchtly C."/>
            <person name="Lopez Roques C."/>
            <person name="Donnadieu C."/>
            <person name="Parrinello H."/>
            <person name="Journot L."/>
            <person name="Du K."/>
            <person name="Schartl M."/>
            <person name="Retaux S."/>
            <person name="Guiguen Y."/>
        </authorList>
    </citation>
    <scope>NUCLEOTIDE SEQUENCE [LARGE SCALE GENOMIC DNA]</scope>
    <source>
        <strain evidence="1">Pach_M1</strain>
        <tissue evidence="1">Testis</tissue>
    </source>
</reference>
<protein>
    <submittedName>
        <fullName evidence="1">Uncharacterized protein</fullName>
    </submittedName>
</protein>
<comment type="caution">
    <text evidence="1">The sequence shown here is derived from an EMBL/GenBank/DDBJ whole genome shotgun (WGS) entry which is preliminary data.</text>
</comment>
<evidence type="ECO:0000313" key="2">
    <source>
        <dbReference type="Proteomes" id="UP000752171"/>
    </source>
</evidence>
<name>A0A8T2MHS9_ASTMX</name>
<evidence type="ECO:0000313" key="1">
    <source>
        <dbReference type="EMBL" id="KAG9283838.1"/>
    </source>
</evidence>